<feature type="transmembrane region" description="Helical" evidence="7">
    <location>
        <begin position="271"/>
        <end position="292"/>
    </location>
</feature>
<keyword evidence="10" id="KW-1185">Reference proteome</keyword>
<evidence type="ECO:0000259" key="8">
    <source>
        <dbReference type="Pfam" id="PF06808"/>
    </source>
</evidence>
<comment type="caution">
    <text evidence="9">The sequence shown here is derived from an EMBL/GenBank/DDBJ whole genome shotgun (WGS) entry which is preliminary data.</text>
</comment>
<keyword evidence="7" id="KW-0813">Transport</keyword>
<dbReference type="InterPro" id="IPR010656">
    <property type="entry name" value="DctM"/>
</dbReference>
<evidence type="ECO:0000256" key="1">
    <source>
        <dbReference type="ARBA" id="ARBA00004429"/>
    </source>
</evidence>
<evidence type="ECO:0000256" key="7">
    <source>
        <dbReference type="RuleBase" id="RU369079"/>
    </source>
</evidence>
<dbReference type="RefSeq" id="WP_209594624.1">
    <property type="nucleotide sequence ID" value="NZ_JAGJCF010000006.1"/>
</dbReference>
<dbReference type="PANTHER" id="PTHR33362:SF2">
    <property type="entry name" value="TRAP TRANSPORTER LARGE PERMEASE PROTEIN"/>
    <property type="match status" value="1"/>
</dbReference>
<accession>A0ABS4BHB4</accession>
<feature type="transmembrane region" description="Helical" evidence="7">
    <location>
        <begin position="241"/>
        <end position="259"/>
    </location>
</feature>
<evidence type="ECO:0000256" key="6">
    <source>
        <dbReference type="ARBA" id="ARBA00023136"/>
    </source>
</evidence>
<feature type="transmembrane region" description="Helical" evidence="7">
    <location>
        <begin position="6"/>
        <end position="33"/>
    </location>
</feature>
<comment type="subcellular location">
    <subcellularLocation>
        <location evidence="1 7">Cell inner membrane</location>
        <topology evidence="1 7">Multi-pass membrane protein</topology>
    </subcellularLocation>
</comment>
<evidence type="ECO:0000256" key="2">
    <source>
        <dbReference type="ARBA" id="ARBA00022475"/>
    </source>
</evidence>
<evidence type="ECO:0000256" key="4">
    <source>
        <dbReference type="ARBA" id="ARBA00022692"/>
    </source>
</evidence>
<evidence type="ECO:0000256" key="5">
    <source>
        <dbReference type="ARBA" id="ARBA00022989"/>
    </source>
</evidence>
<sequence>MNPLVLLIVSFFGLIILRINIGFALIASSLIVMSTQGLPLTSAVNQMYSGIDSFTLLAVPFFMLLGRILNAGSITDRLLRVADASVGHVRGGLGHVNVFVSMVFASLSGSAAADTASVGSILIPAMKKAGYDAAFAAALTAASSTLGVIIPPSIVLIVYGAFGNVSIGALFLGGVVPGILIGIAMMIYTYILAVRRGYPANPFPGVRAFGGVLKRGAAPLLIPVLVLGGIVGGVFTPTEGSIIAVGWALFLSLVVYRDIPFRAMPKLLTDAVIDFAVPMFTVAGAGIFGWLIAYLGAAQLVVDFITSVTANPYCIMLLLVGFLLLMGTVLNPISATLIFLPIIQALGTTAGVNPVHLGVLTTIILSVGLITPPYGICLLIAAQIGEVRIGRAMLAALPICLLTVFIACLSLWVPDIVLGLPKLLVPQYF</sequence>
<dbReference type="NCBIfam" id="TIGR00786">
    <property type="entry name" value="dctM"/>
    <property type="match status" value="1"/>
</dbReference>
<dbReference type="InterPro" id="IPR004681">
    <property type="entry name" value="TRAP_DctM"/>
</dbReference>
<comment type="caution">
    <text evidence="7">Lacks conserved residue(s) required for the propagation of feature annotation.</text>
</comment>
<keyword evidence="3 7" id="KW-0997">Cell inner membrane</keyword>
<reference evidence="9 10" key="1">
    <citation type="submission" date="2021-04" db="EMBL/GenBank/DDBJ databases">
        <title>Whole genome sequence of Jiella sp. KSK16Y-1.</title>
        <authorList>
            <person name="Tuo L."/>
        </authorList>
    </citation>
    <scope>NUCLEOTIDE SEQUENCE [LARGE SCALE GENOMIC DNA]</scope>
    <source>
        <strain evidence="9 10">KSK16Y-1</strain>
    </source>
</reference>
<feature type="transmembrane region" description="Helical" evidence="7">
    <location>
        <begin position="212"/>
        <end position="235"/>
    </location>
</feature>
<dbReference type="PIRSF" id="PIRSF006066">
    <property type="entry name" value="HI0050"/>
    <property type="match status" value="1"/>
</dbReference>
<keyword evidence="2" id="KW-1003">Cell membrane</keyword>
<feature type="transmembrane region" description="Helical" evidence="7">
    <location>
        <begin position="134"/>
        <end position="162"/>
    </location>
</feature>
<evidence type="ECO:0000313" key="9">
    <source>
        <dbReference type="EMBL" id="MBP0616135.1"/>
    </source>
</evidence>
<comment type="function">
    <text evidence="7">Part of the tripartite ATP-independent periplasmic (TRAP) transport system.</text>
</comment>
<comment type="subunit">
    <text evidence="7">The complex comprises the extracytoplasmic solute receptor protein and the two transmembrane proteins.</text>
</comment>
<gene>
    <name evidence="9" type="ORF">J6595_11130</name>
</gene>
<dbReference type="PANTHER" id="PTHR33362">
    <property type="entry name" value="SIALIC ACID TRAP TRANSPORTER PERMEASE PROTEIN SIAT-RELATED"/>
    <property type="match status" value="1"/>
</dbReference>
<name>A0ABS4BHB4_9HYPH</name>
<feature type="transmembrane region" description="Helical" evidence="7">
    <location>
        <begin position="358"/>
        <end position="382"/>
    </location>
</feature>
<dbReference type="Proteomes" id="UP000678276">
    <property type="component" value="Unassembled WGS sequence"/>
</dbReference>
<dbReference type="EMBL" id="JAGJCF010000006">
    <property type="protein sequence ID" value="MBP0616135.1"/>
    <property type="molecule type" value="Genomic_DNA"/>
</dbReference>
<feature type="transmembrane region" description="Helical" evidence="7">
    <location>
        <begin position="54"/>
        <end position="74"/>
    </location>
</feature>
<keyword evidence="5 7" id="KW-1133">Transmembrane helix</keyword>
<proteinExistence type="inferred from homology"/>
<evidence type="ECO:0000256" key="3">
    <source>
        <dbReference type="ARBA" id="ARBA00022519"/>
    </source>
</evidence>
<organism evidence="9 10">
    <name type="scientific">Jiella mangrovi</name>
    <dbReference type="NCBI Taxonomy" id="2821407"/>
    <lineage>
        <taxon>Bacteria</taxon>
        <taxon>Pseudomonadati</taxon>
        <taxon>Pseudomonadota</taxon>
        <taxon>Alphaproteobacteria</taxon>
        <taxon>Hyphomicrobiales</taxon>
        <taxon>Aurantimonadaceae</taxon>
        <taxon>Jiella</taxon>
    </lineage>
</organism>
<comment type="similarity">
    <text evidence="7">Belongs to the TRAP transporter large permease family.</text>
</comment>
<keyword evidence="6 7" id="KW-0472">Membrane</keyword>
<feature type="transmembrane region" description="Helical" evidence="7">
    <location>
        <begin position="394"/>
        <end position="413"/>
    </location>
</feature>
<feature type="transmembrane region" description="Helical" evidence="7">
    <location>
        <begin position="168"/>
        <end position="191"/>
    </location>
</feature>
<feature type="domain" description="TRAP C4-dicarboxylate transport system permease DctM subunit" evidence="8">
    <location>
        <begin position="8"/>
        <end position="415"/>
    </location>
</feature>
<protein>
    <recommendedName>
        <fullName evidence="7">TRAP transporter large permease protein</fullName>
    </recommendedName>
</protein>
<evidence type="ECO:0000313" key="10">
    <source>
        <dbReference type="Proteomes" id="UP000678276"/>
    </source>
</evidence>
<dbReference type="Pfam" id="PF06808">
    <property type="entry name" value="DctM"/>
    <property type="match status" value="1"/>
</dbReference>
<keyword evidence="4 7" id="KW-0812">Transmembrane</keyword>